<reference evidence="2 3" key="1">
    <citation type="submission" date="2019-10" db="EMBL/GenBank/DDBJ databases">
        <title>Vibrio sp. nov., isolated from Coralline algae surface.</title>
        <authorList>
            <person name="Geng Y."/>
            <person name="Zhang X."/>
        </authorList>
    </citation>
    <scope>NUCLEOTIDE SEQUENCE [LARGE SCALE GENOMIC DNA]</scope>
    <source>
        <strain evidence="2 3">SM1977</strain>
    </source>
</reference>
<dbReference type="AlphaFoldDB" id="A0A5Q0TL39"/>
<dbReference type="InterPro" id="IPR016047">
    <property type="entry name" value="M23ase_b-sheet_dom"/>
</dbReference>
<dbReference type="Proteomes" id="UP000348942">
    <property type="component" value="Chromosome 2"/>
</dbReference>
<accession>A0A5Q0TL39</accession>
<dbReference type="Gene3D" id="2.70.70.10">
    <property type="entry name" value="Glucose Permease (Domain IIA)"/>
    <property type="match status" value="1"/>
</dbReference>
<dbReference type="InterPro" id="IPR011055">
    <property type="entry name" value="Dup_hybrid_motif"/>
</dbReference>
<evidence type="ECO:0000259" key="1">
    <source>
        <dbReference type="Pfam" id="PF01551"/>
    </source>
</evidence>
<dbReference type="SUPFAM" id="SSF51261">
    <property type="entry name" value="Duplicated hybrid motif"/>
    <property type="match status" value="1"/>
</dbReference>
<protein>
    <submittedName>
        <fullName evidence="2">Peptidoglycan DD-metalloendopeptidase family protein</fullName>
    </submittedName>
</protein>
<organism evidence="2 3">
    <name type="scientific">Vibrio algicola</name>
    <dbReference type="NCBI Taxonomy" id="2662262"/>
    <lineage>
        <taxon>Bacteria</taxon>
        <taxon>Pseudomonadati</taxon>
        <taxon>Pseudomonadota</taxon>
        <taxon>Gammaproteobacteria</taxon>
        <taxon>Vibrionales</taxon>
        <taxon>Vibrionaceae</taxon>
        <taxon>Vibrio</taxon>
    </lineage>
</organism>
<dbReference type="GO" id="GO:0004222">
    <property type="term" value="F:metalloendopeptidase activity"/>
    <property type="evidence" value="ECO:0007669"/>
    <property type="project" value="TreeGrafter"/>
</dbReference>
<keyword evidence="3" id="KW-1185">Reference proteome</keyword>
<gene>
    <name evidence="2" type="ORF">GFB47_11975</name>
</gene>
<dbReference type="EMBL" id="CP045700">
    <property type="protein sequence ID" value="QGA66169.1"/>
    <property type="molecule type" value="Genomic_DNA"/>
</dbReference>
<dbReference type="RefSeq" id="WP_153448305.1">
    <property type="nucleotide sequence ID" value="NZ_CP045700.1"/>
</dbReference>
<sequence>MTSLTSASLAQQLAQTTCHPVLPKEFQFGIGLIVDLSATSDIWGKVTAGHSFADEIKRQAQVIQAKVEIGRYAEERTIYQDTDNFSDSQARTMHIGIDLGVPTHTPVFAPLDGKIFGFADHQTQGDYGPTIILCHQLDGLVFHTLYGHLSRDSLADLFIGKSIQQGEQFARIGASNENGGWASHLHLQIIQDMGNHTDDYPGVIDPAQADYYLNNCPNPNLILKRTDLK</sequence>
<dbReference type="InterPro" id="IPR050570">
    <property type="entry name" value="Cell_wall_metabolism_enzyme"/>
</dbReference>
<dbReference type="CDD" id="cd12797">
    <property type="entry name" value="M23_peptidase"/>
    <property type="match status" value="1"/>
</dbReference>
<name>A0A5Q0TL39_9VIBR</name>
<dbReference type="PANTHER" id="PTHR21666">
    <property type="entry name" value="PEPTIDASE-RELATED"/>
    <property type="match status" value="1"/>
</dbReference>
<dbReference type="PANTHER" id="PTHR21666:SF270">
    <property type="entry name" value="MUREIN HYDROLASE ACTIVATOR ENVC"/>
    <property type="match status" value="1"/>
</dbReference>
<feature type="domain" description="M23ase beta-sheet core" evidence="1">
    <location>
        <begin position="93"/>
        <end position="191"/>
    </location>
</feature>
<evidence type="ECO:0000313" key="3">
    <source>
        <dbReference type="Proteomes" id="UP000348942"/>
    </source>
</evidence>
<dbReference type="Pfam" id="PF01551">
    <property type="entry name" value="Peptidase_M23"/>
    <property type="match status" value="1"/>
</dbReference>
<proteinExistence type="predicted"/>
<evidence type="ECO:0000313" key="2">
    <source>
        <dbReference type="EMBL" id="QGA66169.1"/>
    </source>
</evidence>